<evidence type="ECO:0000256" key="1">
    <source>
        <dbReference type="ARBA" id="ARBA00022737"/>
    </source>
</evidence>
<dbReference type="STRING" id="1109443.G4T6F7"/>
<dbReference type="CDD" id="cd07920">
    <property type="entry name" value="Pumilio"/>
    <property type="match status" value="1"/>
</dbReference>
<dbReference type="Proteomes" id="UP000007148">
    <property type="component" value="Unassembled WGS sequence"/>
</dbReference>
<evidence type="ECO:0000256" key="2">
    <source>
        <dbReference type="PROSITE-ProRule" id="PRU00317"/>
    </source>
</evidence>
<dbReference type="PANTHER" id="PTHR12537:SF12">
    <property type="entry name" value="MATERNAL PROTEIN PUMILIO"/>
    <property type="match status" value="1"/>
</dbReference>
<evidence type="ECO:0000313" key="6">
    <source>
        <dbReference type="Proteomes" id="UP000007148"/>
    </source>
</evidence>
<feature type="compositionally biased region" description="Polar residues" evidence="3">
    <location>
        <begin position="383"/>
        <end position="399"/>
    </location>
</feature>
<keyword evidence="6" id="KW-1185">Reference proteome</keyword>
<dbReference type="InterPro" id="IPR016024">
    <property type="entry name" value="ARM-type_fold"/>
</dbReference>
<dbReference type="PANTHER" id="PTHR12537">
    <property type="entry name" value="RNA BINDING PROTEIN PUMILIO-RELATED"/>
    <property type="match status" value="1"/>
</dbReference>
<feature type="repeat" description="Pumilio" evidence="2">
    <location>
        <begin position="685"/>
        <end position="720"/>
    </location>
</feature>
<dbReference type="AlphaFoldDB" id="G4T6F7"/>
<feature type="repeat" description="Pumilio" evidence="2">
    <location>
        <begin position="613"/>
        <end position="648"/>
    </location>
</feature>
<dbReference type="GO" id="GO:0000288">
    <property type="term" value="P:nuclear-transcribed mRNA catabolic process, deadenylation-dependent decay"/>
    <property type="evidence" value="ECO:0007669"/>
    <property type="project" value="TreeGrafter"/>
</dbReference>
<accession>G4T6F7</accession>
<dbReference type="InterPro" id="IPR001313">
    <property type="entry name" value="Pumilio_RNA-bd_rpt"/>
</dbReference>
<dbReference type="PROSITE" id="PS50303">
    <property type="entry name" value="PUM_HD"/>
    <property type="match status" value="1"/>
</dbReference>
<dbReference type="GO" id="GO:0003730">
    <property type="term" value="F:mRNA 3'-UTR binding"/>
    <property type="evidence" value="ECO:0007669"/>
    <property type="project" value="TreeGrafter"/>
</dbReference>
<sequence>MATKALPLSHSTTHSPAGSPGSSAKTHRKLASSSPPNAFEIVGLPNKRKSWQTSDATLFNQTWASTTQIPEWTTEAAPVDVWSLSSAVDADSSQIAATRSLMSKIAPNVGDEDHLHPISVRILVPSLTEVTVYSLVPQAFEDKYSPASSARNSVHTVTTPSLMGSVDSAQDPSESVLDATPDSSQLYAPSSSFHTIAGTPTHGVSHHQSHHHQGYPQLTLQTAHLPQSPSGAFGAHYHNNSYPASGEYRYSYEQMSYTSPTQSMHPPTLFSPVLAHPPPPSAAHDYFRRAQPPSGPQAFFSEFITSPTIASMPTPGTGFYYATPSQPVNWNAPLPPMPPHLQSPVVDLGGQRRFNSNHGSSHVMLASQQYHLVNGMVRPQSFPPSKSSGPFVGHQSNIPNPAVKSVALPPRGRHNSNNRPSPTPNLPQQTNHAVNRHVRREQRESVPVHRSTVLEDFRNNRNKRWDLQDIAGHVVEFSKDQHGSRFIQHKLTTATEANRNMVYREIIPNHVISSAQNVFGNYVLQRLCELGTPEERASIARTLQGHIVMLSLDIYGCRVLQKMIDYLGAAEQAHWVAELHGHILQCVKDANGNHVIQKFLESPLSDHSLFVNTFKTHVFEMATHPYGCRVLQRCFEHVEPELTRPLLNEMHLRTLELMQDQYGNYVMQFILEKGSSHDRTRVIQALTGHMLPMSKHKYASNVCEKAILNGTVEQRRPLIEEISVQRPDGMNPIITMIKDQFANYVLQRALEVAEGKPLDALLTALRPQLHNMRRYASSGPFAKHIIAVEKILQVRNIDINAREYHSRTAHNANKSESGDSSTPTREIKPPGI</sequence>
<dbReference type="InterPro" id="IPR033133">
    <property type="entry name" value="PUM-HD"/>
</dbReference>
<dbReference type="OrthoDB" id="668540at2759"/>
<dbReference type="eggNOG" id="KOG1488">
    <property type="taxonomic scope" value="Eukaryota"/>
</dbReference>
<dbReference type="EMBL" id="CAFZ01000007">
    <property type="protein sequence ID" value="CCA66932.1"/>
    <property type="molecule type" value="Genomic_DNA"/>
</dbReference>
<feature type="repeat" description="Pumilio" evidence="2">
    <location>
        <begin position="469"/>
        <end position="504"/>
    </location>
</feature>
<reference evidence="5 6" key="1">
    <citation type="journal article" date="2011" name="PLoS Pathog.">
        <title>Endophytic Life Strategies Decoded by Genome and Transcriptome Analyses of the Mutualistic Root Symbiont Piriformospora indica.</title>
        <authorList>
            <person name="Zuccaro A."/>
            <person name="Lahrmann U."/>
            <person name="Guldener U."/>
            <person name="Langen G."/>
            <person name="Pfiffi S."/>
            <person name="Biedenkopf D."/>
            <person name="Wong P."/>
            <person name="Samans B."/>
            <person name="Grimm C."/>
            <person name="Basiewicz M."/>
            <person name="Murat C."/>
            <person name="Martin F."/>
            <person name="Kogel K.H."/>
        </authorList>
    </citation>
    <scope>NUCLEOTIDE SEQUENCE [LARGE SCALE GENOMIC DNA]</scope>
    <source>
        <strain evidence="5 6">DSM 11827</strain>
    </source>
</reference>
<dbReference type="PROSITE" id="PS50302">
    <property type="entry name" value="PUM"/>
    <property type="match status" value="7"/>
</dbReference>
<dbReference type="SMART" id="SM00025">
    <property type="entry name" value="Pumilio"/>
    <property type="match status" value="8"/>
</dbReference>
<feature type="compositionally biased region" description="Polar residues" evidence="3">
    <location>
        <begin position="809"/>
        <end position="824"/>
    </location>
</feature>
<keyword evidence="1" id="KW-0677">Repeat</keyword>
<name>G4T6F7_SERID</name>
<proteinExistence type="predicted"/>
<dbReference type="InterPro" id="IPR011989">
    <property type="entry name" value="ARM-like"/>
</dbReference>
<dbReference type="HOGENOM" id="CLU_341030_0_0_1"/>
<feature type="domain" description="PUM-HD" evidence="4">
    <location>
        <begin position="449"/>
        <end position="793"/>
    </location>
</feature>
<feature type="repeat" description="Pumilio" evidence="2">
    <location>
        <begin position="728"/>
        <end position="763"/>
    </location>
</feature>
<gene>
    <name evidence="5" type="ORF">PIIN_00770</name>
</gene>
<evidence type="ECO:0000313" key="5">
    <source>
        <dbReference type="EMBL" id="CCA66932.1"/>
    </source>
</evidence>
<dbReference type="InterPro" id="IPR033712">
    <property type="entry name" value="Pumilio_RNA-bd"/>
</dbReference>
<feature type="repeat" description="Pumilio" evidence="2">
    <location>
        <begin position="542"/>
        <end position="578"/>
    </location>
</feature>
<dbReference type="Pfam" id="PF00806">
    <property type="entry name" value="PUF"/>
    <property type="match status" value="8"/>
</dbReference>
<feature type="region of interest" description="Disordered" evidence="3">
    <location>
        <begin position="1"/>
        <end position="38"/>
    </location>
</feature>
<evidence type="ECO:0000256" key="3">
    <source>
        <dbReference type="SAM" id="MobiDB-lite"/>
    </source>
</evidence>
<feature type="repeat" description="Pumilio" evidence="2">
    <location>
        <begin position="649"/>
        <end position="684"/>
    </location>
</feature>
<comment type="caution">
    <text evidence="5">The sequence shown here is derived from an EMBL/GenBank/DDBJ whole genome shotgun (WGS) entry which is preliminary data.</text>
</comment>
<dbReference type="GO" id="GO:0005737">
    <property type="term" value="C:cytoplasm"/>
    <property type="evidence" value="ECO:0007669"/>
    <property type="project" value="TreeGrafter"/>
</dbReference>
<feature type="compositionally biased region" description="Polar residues" evidence="3">
    <location>
        <begin position="9"/>
        <end position="24"/>
    </location>
</feature>
<feature type="region of interest" description="Disordered" evidence="3">
    <location>
        <begin position="379"/>
        <end position="447"/>
    </location>
</feature>
<dbReference type="Gene3D" id="1.25.10.10">
    <property type="entry name" value="Leucine-rich Repeat Variant"/>
    <property type="match status" value="1"/>
</dbReference>
<feature type="compositionally biased region" description="Polar residues" evidence="3">
    <location>
        <begin position="161"/>
        <end position="173"/>
    </location>
</feature>
<feature type="region of interest" description="Disordered" evidence="3">
    <location>
        <begin position="805"/>
        <end position="832"/>
    </location>
</feature>
<feature type="compositionally biased region" description="Polar residues" evidence="3">
    <location>
        <begin position="417"/>
        <end position="433"/>
    </location>
</feature>
<protein>
    <recommendedName>
        <fullName evidence="4">PUM-HD domain-containing protein</fullName>
    </recommendedName>
</protein>
<feature type="region of interest" description="Disordered" evidence="3">
    <location>
        <begin position="161"/>
        <end position="184"/>
    </location>
</feature>
<feature type="repeat" description="Pumilio" evidence="2">
    <location>
        <begin position="505"/>
        <end position="541"/>
    </location>
</feature>
<dbReference type="SUPFAM" id="SSF48371">
    <property type="entry name" value="ARM repeat"/>
    <property type="match status" value="1"/>
</dbReference>
<dbReference type="InParanoid" id="G4T6F7"/>
<evidence type="ECO:0000259" key="4">
    <source>
        <dbReference type="PROSITE" id="PS50303"/>
    </source>
</evidence>
<organism evidence="5 6">
    <name type="scientific">Serendipita indica (strain DSM 11827)</name>
    <name type="common">Root endophyte fungus</name>
    <name type="synonym">Piriformospora indica</name>
    <dbReference type="NCBI Taxonomy" id="1109443"/>
    <lineage>
        <taxon>Eukaryota</taxon>
        <taxon>Fungi</taxon>
        <taxon>Dikarya</taxon>
        <taxon>Basidiomycota</taxon>
        <taxon>Agaricomycotina</taxon>
        <taxon>Agaricomycetes</taxon>
        <taxon>Sebacinales</taxon>
        <taxon>Serendipitaceae</taxon>
        <taxon>Serendipita</taxon>
    </lineage>
</organism>